<feature type="transmembrane region" description="Helical" evidence="1">
    <location>
        <begin position="101"/>
        <end position="126"/>
    </location>
</feature>
<name>A0A449BAT8_9BACT</name>
<keyword evidence="3" id="KW-1185">Reference proteome</keyword>
<keyword evidence="1" id="KW-0812">Transmembrane</keyword>
<organism evidence="2 3">
    <name type="scientific">Mycoplasmopsis columbinasalis</name>
    <dbReference type="NCBI Taxonomy" id="114880"/>
    <lineage>
        <taxon>Bacteria</taxon>
        <taxon>Bacillati</taxon>
        <taxon>Mycoplasmatota</taxon>
        <taxon>Mycoplasmoidales</taxon>
        <taxon>Metamycoplasmataceae</taxon>
        <taxon>Mycoplasmopsis</taxon>
    </lineage>
</organism>
<gene>
    <name evidence="2" type="ORF">NCTC10184_00527</name>
</gene>
<dbReference type="KEGG" id="mcob:NCTC10184_00527"/>
<evidence type="ECO:0000313" key="3">
    <source>
        <dbReference type="Proteomes" id="UP000290876"/>
    </source>
</evidence>
<protein>
    <submittedName>
        <fullName evidence="2">ABC-type transport system involved in multi-copper enzyme maturation, permease component</fullName>
    </submittedName>
</protein>
<feature type="transmembrane region" description="Helical" evidence="1">
    <location>
        <begin position="20"/>
        <end position="40"/>
    </location>
</feature>
<feature type="transmembrane region" description="Helical" evidence="1">
    <location>
        <begin position="174"/>
        <end position="194"/>
    </location>
</feature>
<feature type="transmembrane region" description="Helical" evidence="1">
    <location>
        <begin position="586"/>
        <end position="608"/>
    </location>
</feature>
<feature type="transmembrane region" description="Helical" evidence="1">
    <location>
        <begin position="146"/>
        <end position="167"/>
    </location>
</feature>
<reference evidence="2 3" key="1">
    <citation type="submission" date="2019-01" db="EMBL/GenBank/DDBJ databases">
        <authorList>
            <consortium name="Pathogen Informatics"/>
        </authorList>
    </citation>
    <scope>NUCLEOTIDE SEQUENCE [LARGE SCALE GENOMIC DNA]</scope>
    <source>
        <strain evidence="2 3">NCTC10184</strain>
    </source>
</reference>
<dbReference type="AlphaFoldDB" id="A0A449BAT8"/>
<keyword evidence="1" id="KW-0472">Membrane</keyword>
<keyword evidence="1" id="KW-1133">Transmembrane helix</keyword>
<dbReference type="Proteomes" id="UP000290876">
    <property type="component" value="Chromosome"/>
</dbReference>
<feature type="transmembrane region" description="Helical" evidence="1">
    <location>
        <begin position="60"/>
        <end position="80"/>
    </location>
</feature>
<evidence type="ECO:0000313" key="2">
    <source>
        <dbReference type="EMBL" id="VEU78287.1"/>
    </source>
</evidence>
<evidence type="ECO:0000256" key="1">
    <source>
        <dbReference type="SAM" id="Phobius"/>
    </source>
</evidence>
<dbReference type="EMBL" id="LR215043">
    <property type="protein sequence ID" value="VEU78287.1"/>
    <property type="molecule type" value="Genomic_DNA"/>
</dbReference>
<sequence>MLAFIRLQFKIYFRQLSSYVVPLIFAFIYIILKIAFVAFLPSAEDVIKLFNTEWFNAYQALYSLILCVFFIATAGATVFYRYRTEGIEILLFSKPLSRTKIYYANILVTFICSVLSLLISLVGNLFSFLVVPQVKEQAWIDTAKLLAASLLAIIFLLAFASIVQLLVSLKVFQMIMITIPAIVLFVFSFIRATAISSVYVQTENAAVINMFVLTNTNNTDTQKQKEISAANTTKNLSTLNFIQDNSQYFNLSPILPNDNNFANVNEAKEAWQKSAYKVLGKFNIFEDFFKIYIHNKKNIKERISKKTFEPIEFINQNGEFNAEVLKEFGIDPKNANIFKIFNINSLKQNYFLSFVINFDLIRKTLSELNNLTPSTTSRTWDLLLRSYSLTDLLLSYTNILYSINELLEFQSSQFKQDLSTMYDKTSFSSSVTVNQQTYNVVSSEELFKLLENLVNSNELQELAQKTADLVFSEAGLSRLGNFKTLLTKLTQDPTNSIDEFQKTQFVAKFDELKQNFYKTFLNSLAMKIVLNQLKTDNLNFDFQTIKNSVDTNSSLLKYYQNSFILPIVTDNNISRFRIHEEKEESYILLVVKPLIFFTLMSSIGLIIARRKNYN</sequence>
<accession>A0A449BAT8</accession>
<proteinExistence type="predicted"/>